<dbReference type="InterPro" id="IPR001387">
    <property type="entry name" value="Cro/C1-type_HTH"/>
</dbReference>
<dbReference type="Pfam" id="PF17765">
    <property type="entry name" value="MLTR_LBD"/>
    <property type="match status" value="1"/>
</dbReference>
<evidence type="ECO:0000313" key="3">
    <source>
        <dbReference type="EMBL" id="NNH72955.1"/>
    </source>
</evidence>
<keyword evidence="4" id="KW-1185">Reference proteome</keyword>
<dbReference type="Gene3D" id="1.10.260.40">
    <property type="entry name" value="lambda repressor-like DNA-binding domains"/>
    <property type="match status" value="1"/>
</dbReference>
<accession>A0A849C9I4</accession>
<dbReference type="AlphaFoldDB" id="A0A849C9I4"/>
<name>A0A849C9I4_9NOCA</name>
<dbReference type="SUPFAM" id="SSF47413">
    <property type="entry name" value="lambda repressor-like DNA-binding domains"/>
    <property type="match status" value="1"/>
</dbReference>
<protein>
    <recommendedName>
        <fullName evidence="2">HTH cro/C1-type domain-containing protein</fullName>
    </recommendedName>
</protein>
<dbReference type="PROSITE" id="PS50943">
    <property type="entry name" value="HTH_CROC1"/>
    <property type="match status" value="1"/>
</dbReference>
<reference evidence="3 4" key="1">
    <citation type="submission" date="2020-05" db="EMBL/GenBank/DDBJ databases">
        <title>MicrobeNet Type strains.</title>
        <authorList>
            <person name="Nicholson A.C."/>
        </authorList>
    </citation>
    <scope>NUCLEOTIDE SEQUENCE [LARGE SCALE GENOMIC DNA]</scope>
    <source>
        <strain evidence="3 4">JCM 3224</strain>
    </source>
</reference>
<feature type="domain" description="HTH cro/C1-type" evidence="2">
    <location>
        <begin position="40"/>
        <end position="105"/>
    </location>
</feature>
<organism evidence="3 4">
    <name type="scientific">Nocardia uniformis</name>
    <dbReference type="NCBI Taxonomy" id="53432"/>
    <lineage>
        <taxon>Bacteria</taxon>
        <taxon>Bacillati</taxon>
        <taxon>Actinomycetota</taxon>
        <taxon>Actinomycetes</taxon>
        <taxon>Mycobacteriales</taxon>
        <taxon>Nocardiaceae</taxon>
        <taxon>Nocardia</taxon>
    </lineage>
</organism>
<proteinExistence type="predicted"/>
<feature type="region of interest" description="Disordered" evidence="1">
    <location>
        <begin position="1"/>
        <end position="29"/>
    </location>
</feature>
<dbReference type="RefSeq" id="WP_157552694.1">
    <property type="nucleotide sequence ID" value="NZ_JABELX010000009.1"/>
</dbReference>
<dbReference type="GO" id="GO:0003677">
    <property type="term" value="F:DNA binding"/>
    <property type="evidence" value="ECO:0007669"/>
    <property type="project" value="InterPro"/>
</dbReference>
<evidence type="ECO:0000259" key="2">
    <source>
        <dbReference type="PROSITE" id="PS50943"/>
    </source>
</evidence>
<gene>
    <name evidence="3" type="ORF">HLB23_24365</name>
</gene>
<sequence length="309" mass="33951">MEGSSGYTPDEQEYSAPSPGGNSRIAADSGALKVRPNTRLVELRIAHGWTQEQVARAIADLATEHGKTTGITANTVSRLERGYCSWPHTLVTEFECLFGCSATDLGFVNRRVGGGLARSREMEQDSTSREPVAIEALSHPSLLDENGSVGTGLFEAPSPDIYSPMLAAYGTPQLYIVANNEEYRRAFPGVTVGTNLLEWVVLNPIAHEVLVEWELEAELLGNSMRQAASDPHNGEARAILRKCLDESPEFRAIFDRGNADIQRPHSYQLLRDLDSGEIRRVECTVWVAYTNGEPAHFYIGKPLNEPPPD</sequence>
<evidence type="ECO:0000313" key="4">
    <source>
        <dbReference type="Proteomes" id="UP000586827"/>
    </source>
</evidence>
<dbReference type="EMBL" id="JABELX010000009">
    <property type="protein sequence ID" value="NNH72955.1"/>
    <property type="molecule type" value="Genomic_DNA"/>
</dbReference>
<comment type="caution">
    <text evidence="3">The sequence shown here is derived from an EMBL/GenBank/DDBJ whole genome shotgun (WGS) entry which is preliminary data.</text>
</comment>
<dbReference type="InterPro" id="IPR010982">
    <property type="entry name" value="Lambda_DNA-bd_dom_sf"/>
</dbReference>
<dbReference type="Gene3D" id="3.30.450.180">
    <property type="match status" value="1"/>
</dbReference>
<dbReference type="CDD" id="cd00093">
    <property type="entry name" value="HTH_XRE"/>
    <property type="match status" value="1"/>
</dbReference>
<dbReference type="InterPro" id="IPR041413">
    <property type="entry name" value="MLTR_LBD"/>
</dbReference>
<dbReference type="Proteomes" id="UP000586827">
    <property type="component" value="Unassembled WGS sequence"/>
</dbReference>
<evidence type="ECO:0000256" key="1">
    <source>
        <dbReference type="SAM" id="MobiDB-lite"/>
    </source>
</evidence>